<dbReference type="AlphaFoldDB" id="A0A1C6T831"/>
<dbReference type="InterPro" id="IPR011335">
    <property type="entry name" value="Restrct_endonuc-II-like"/>
</dbReference>
<dbReference type="SUPFAM" id="SSF52980">
    <property type="entry name" value="Restriction endonuclease-like"/>
    <property type="match status" value="1"/>
</dbReference>
<dbReference type="Pfam" id="PF04480">
    <property type="entry name" value="DUF559"/>
    <property type="match status" value="1"/>
</dbReference>
<proteinExistence type="predicted"/>
<evidence type="ECO:0000313" key="3">
    <source>
        <dbReference type="Proteomes" id="UP000198959"/>
    </source>
</evidence>
<evidence type="ECO:0000259" key="1">
    <source>
        <dbReference type="Pfam" id="PF04480"/>
    </source>
</evidence>
<dbReference type="Gene3D" id="3.40.960.10">
    <property type="entry name" value="VSR Endonuclease"/>
    <property type="match status" value="1"/>
</dbReference>
<feature type="domain" description="DUF559" evidence="1">
    <location>
        <begin position="228"/>
        <end position="291"/>
    </location>
</feature>
<name>A0A1C6T831_9ACTN</name>
<keyword evidence="3" id="KW-1185">Reference proteome</keyword>
<evidence type="ECO:0000313" key="2">
    <source>
        <dbReference type="EMBL" id="SCL37732.1"/>
    </source>
</evidence>
<dbReference type="Proteomes" id="UP000198959">
    <property type="component" value="Unassembled WGS sequence"/>
</dbReference>
<protein>
    <recommendedName>
        <fullName evidence="1">DUF559 domain-containing protein</fullName>
    </recommendedName>
</protein>
<reference evidence="3" key="1">
    <citation type="submission" date="2016-06" db="EMBL/GenBank/DDBJ databases">
        <authorList>
            <person name="Varghese N."/>
            <person name="Submissions Spin"/>
        </authorList>
    </citation>
    <scope>NUCLEOTIDE SEQUENCE [LARGE SCALE GENOMIC DNA]</scope>
    <source>
        <strain evidence="3">DSM 43817</strain>
    </source>
</reference>
<dbReference type="InterPro" id="IPR007569">
    <property type="entry name" value="DUF559"/>
</dbReference>
<dbReference type="EMBL" id="FMHW01000002">
    <property type="protein sequence ID" value="SCL37732.1"/>
    <property type="molecule type" value="Genomic_DNA"/>
</dbReference>
<organism evidence="2 3">
    <name type="scientific">Micromonospora pallida</name>
    <dbReference type="NCBI Taxonomy" id="145854"/>
    <lineage>
        <taxon>Bacteria</taxon>
        <taxon>Bacillati</taxon>
        <taxon>Actinomycetota</taxon>
        <taxon>Actinomycetes</taxon>
        <taxon>Micromonosporales</taxon>
        <taxon>Micromonosporaceae</taxon>
        <taxon>Micromonospora</taxon>
    </lineage>
</organism>
<accession>A0A1C6T831</accession>
<gene>
    <name evidence="2" type="ORF">GA0074692_4768</name>
</gene>
<sequence length="299" mass="32811">MGRAASISGVADDLYRYPELLSGGKTRGAVRHAVDAGRLRRVTRGIYAGSDRELGAELRALFMRLPAGAVVGFHTGARLHGFGDVPQDVLHVIVPAGSVVPKIAGVTVHEAMLPVRDPVLLSGVPAAPAARCAVDLARTLRRIDVLPLLDLALRSGACLPADLAQEVTRHARLRGVRQACELVSLADARSECRQESQLRLVLVDGGLPRPEPQIWIADEWGHPAFRLDLGYRAHRVGVEYDGSSHLTRERLRNDRARMNWLSARGWTMRHFTDRDLYRRPDHIVQEVRRALSPGLVAGS</sequence>
<dbReference type="STRING" id="145854.GA0074692_4768"/>